<keyword evidence="2" id="KW-0812">Transmembrane</keyword>
<keyword evidence="4" id="KW-1185">Reference proteome</keyword>
<evidence type="ECO:0000313" key="3">
    <source>
        <dbReference type="EMBL" id="MDV3443957.1"/>
    </source>
</evidence>
<comment type="caution">
    <text evidence="3">The sequence shown here is derived from an EMBL/GenBank/DDBJ whole genome shotgun (WGS) entry which is preliminary data.</text>
</comment>
<evidence type="ECO:0000313" key="4">
    <source>
        <dbReference type="Proteomes" id="UP001273935"/>
    </source>
</evidence>
<feature type="transmembrane region" description="Helical" evidence="2">
    <location>
        <begin position="15"/>
        <end position="37"/>
    </location>
</feature>
<keyword evidence="2" id="KW-1133">Transmembrane helix</keyword>
<feature type="compositionally biased region" description="Polar residues" evidence="1">
    <location>
        <begin position="52"/>
        <end position="64"/>
    </location>
</feature>
<evidence type="ECO:0000256" key="2">
    <source>
        <dbReference type="SAM" id="Phobius"/>
    </source>
</evidence>
<protein>
    <submittedName>
        <fullName evidence="3">Uncharacterized protein</fullName>
    </submittedName>
</protein>
<sequence length="64" mass="6899">EHWVEIATVDYGVKLSVSLLLFVPLYGVLLAGILRAIRPTHAPLPRGDRCGSPSSPHPTNLPVT</sequence>
<name>A0ABU3Y1B3_9GAMM</name>
<reference evidence="3 4" key="1">
    <citation type="submission" date="2023-10" db="EMBL/GenBank/DDBJ databases">
        <title>Pseudomonas otitidis isolated from a paediatric patient with cystic fibrosis in Chile.</title>
        <authorList>
            <person name="Amsteins-Romero L."/>
            <person name="Opazo-Capurro A."/>
            <person name="Matus-Kohler M."/>
            <person name="Gonzalez-Rocha G."/>
        </authorList>
    </citation>
    <scope>NUCLEOTIDE SEQUENCE [LARGE SCALE GENOMIC DNA]</scope>
    <source>
        <strain evidence="3 4">P-714</strain>
    </source>
</reference>
<dbReference type="EMBL" id="JAWJUL010000460">
    <property type="protein sequence ID" value="MDV3443957.1"/>
    <property type="molecule type" value="Genomic_DNA"/>
</dbReference>
<feature type="non-terminal residue" evidence="3">
    <location>
        <position position="1"/>
    </location>
</feature>
<keyword evidence="2" id="KW-0472">Membrane</keyword>
<accession>A0ABU3Y1B3</accession>
<feature type="region of interest" description="Disordered" evidence="1">
    <location>
        <begin position="44"/>
        <end position="64"/>
    </location>
</feature>
<dbReference type="Proteomes" id="UP001273935">
    <property type="component" value="Unassembled WGS sequence"/>
</dbReference>
<proteinExistence type="predicted"/>
<evidence type="ECO:0000256" key="1">
    <source>
        <dbReference type="SAM" id="MobiDB-lite"/>
    </source>
</evidence>
<gene>
    <name evidence="3" type="ORF">R0G64_31815</name>
</gene>
<organism evidence="3 4">
    <name type="scientific">Metapseudomonas otitidis</name>
    <dbReference type="NCBI Taxonomy" id="319939"/>
    <lineage>
        <taxon>Bacteria</taxon>
        <taxon>Pseudomonadati</taxon>
        <taxon>Pseudomonadota</taxon>
        <taxon>Gammaproteobacteria</taxon>
        <taxon>Pseudomonadales</taxon>
        <taxon>Pseudomonadaceae</taxon>
        <taxon>Metapseudomonas</taxon>
    </lineage>
</organism>